<sequence length="119" mass="12949">MSQQEESGDGTAASINEQFFAAILAGLSGDVAPILGYLNQEMANIQVQTKKSKVTSEFGTVIGLISVMPVLNVVVTTFQYAYSSAETADWFTSVTCGSVEHYSYDYKFTVVNYNYDPTS</sequence>
<comment type="caution">
    <text evidence="2">The sequence shown here is derived from an EMBL/GenBank/DDBJ whole genome shotgun (WGS) entry which is preliminary data.</text>
</comment>
<protein>
    <submittedName>
        <fullName evidence="2">Uncharacterized protein</fullName>
    </submittedName>
</protein>
<keyword evidence="3" id="KW-1185">Reference proteome</keyword>
<evidence type="ECO:0000313" key="2">
    <source>
        <dbReference type="EMBL" id="MBB4904023.1"/>
    </source>
</evidence>
<keyword evidence="1" id="KW-1133">Transmembrane helix</keyword>
<keyword evidence="1" id="KW-0812">Transmembrane</keyword>
<dbReference type="AlphaFoldDB" id="A0A7W7PZE7"/>
<keyword evidence="1" id="KW-0472">Membrane</keyword>
<organism evidence="2 3">
    <name type="scientific">Actinophytocola algeriensis</name>
    <dbReference type="NCBI Taxonomy" id="1768010"/>
    <lineage>
        <taxon>Bacteria</taxon>
        <taxon>Bacillati</taxon>
        <taxon>Actinomycetota</taxon>
        <taxon>Actinomycetes</taxon>
        <taxon>Pseudonocardiales</taxon>
        <taxon>Pseudonocardiaceae</taxon>
    </lineage>
</organism>
<dbReference type="RefSeq" id="WP_184808332.1">
    <property type="nucleotide sequence ID" value="NZ_JACHJQ010000001.1"/>
</dbReference>
<proteinExistence type="predicted"/>
<evidence type="ECO:0000313" key="3">
    <source>
        <dbReference type="Proteomes" id="UP000520767"/>
    </source>
</evidence>
<accession>A0A7W7PZE7</accession>
<evidence type="ECO:0000256" key="1">
    <source>
        <dbReference type="SAM" id="Phobius"/>
    </source>
</evidence>
<dbReference type="EMBL" id="JACHJQ010000001">
    <property type="protein sequence ID" value="MBB4904023.1"/>
    <property type="molecule type" value="Genomic_DNA"/>
</dbReference>
<dbReference type="Proteomes" id="UP000520767">
    <property type="component" value="Unassembled WGS sequence"/>
</dbReference>
<reference evidence="2 3" key="1">
    <citation type="submission" date="2020-08" db="EMBL/GenBank/DDBJ databases">
        <title>Genomic Encyclopedia of Type Strains, Phase III (KMG-III): the genomes of soil and plant-associated and newly described type strains.</title>
        <authorList>
            <person name="Whitman W."/>
        </authorList>
    </citation>
    <scope>NUCLEOTIDE SEQUENCE [LARGE SCALE GENOMIC DNA]</scope>
    <source>
        <strain evidence="2 3">CECT 8960</strain>
    </source>
</reference>
<feature type="transmembrane region" description="Helical" evidence="1">
    <location>
        <begin position="19"/>
        <end position="38"/>
    </location>
</feature>
<feature type="transmembrane region" description="Helical" evidence="1">
    <location>
        <begin position="58"/>
        <end position="82"/>
    </location>
</feature>
<gene>
    <name evidence="2" type="ORF">FHR82_000233</name>
</gene>
<name>A0A7W7PZE7_9PSEU</name>